<dbReference type="Proteomes" id="UP000294902">
    <property type="component" value="Unassembled WGS sequence"/>
</dbReference>
<gene>
    <name evidence="1" type="ORF">EDC18_11231</name>
</gene>
<dbReference type="GO" id="GO:0016791">
    <property type="term" value="F:phosphatase activity"/>
    <property type="evidence" value="ECO:0007669"/>
    <property type="project" value="TreeGrafter"/>
</dbReference>
<dbReference type="Pfam" id="PF08282">
    <property type="entry name" value="Hydrolase_3"/>
    <property type="match status" value="1"/>
</dbReference>
<sequence length="268" mass="30327">MYKILALDMDDTLLRKDLTISEKNKDAIKKAAEKGVKIVFCSGRSSKSMINYINNLNGYNCNEYLISYNGAMVLNLKDKATLFNKYVEKEYVLKLVDYGRTNNLNIQLYIDDNVVVEKFDERTKQYEVLSGLPVKQVKDLKEVSDKGSLKVLINNDENILNELKTELDELLGNDLNIFFSKPYYLEFLNKKANKGIGLLELAKLIDIPLKDIIAIGDSFNDISMIEIAGLGVAIGNAHEKVKKIANYVTKNDHNNDGVAEVIEKFILD</sequence>
<dbReference type="Gene3D" id="3.40.50.1000">
    <property type="entry name" value="HAD superfamily/HAD-like"/>
    <property type="match status" value="1"/>
</dbReference>
<dbReference type="Gene3D" id="3.30.1240.10">
    <property type="match status" value="1"/>
</dbReference>
<dbReference type="PANTHER" id="PTHR10000">
    <property type="entry name" value="PHOSPHOSERINE PHOSPHATASE"/>
    <property type="match status" value="1"/>
</dbReference>
<protein>
    <recommendedName>
        <fullName evidence="3">Cof subfamily protein (Haloacid dehalogenase superfamily)/HAD superfamily hydrolase (TIGR01484 family)</fullName>
    </recommendedName>
</protein>
<proteinExistence type="predicted"/>
<dbReference type="GO" id="GO:0000287">
    <property type="term" value="F:magnesium ion binding"/>
    <property type="evidence" value="ECO:0007669"/>
    <property type="project" value="TreeGrafter"/>
</dbReference>
<accession>A0A4R3MGL3</accession>
<keyword evidence="2" id="KW-1185">Reference proteome</keyword>
<dbReference type="RefSeq" id="WP_132253793.1">
    <property type="nucleotide sequence ID" value="NZ_SMAL01000012.1"/>
</dbReference>
<dbReference type="InterPro" id="IPR006379">
    <property type="entry name" value="HAD-SF_hydro_IIB"/>
</dbReference>
<evidence type="ECO:0000313" key="1">
    <source>
        <dbReference type="EMBL" id="TCT12260.1"/>
    </source>
</evidence>
<dbReference type="NCBIfam" id="TIGR01484">
    <property type="entry name" value="HAD-SF-IIB"/>
    <property type="match status" value="1"/>
</dbReference>
<evidence type="ECO:0008006" key="3">
    <source>
        <dbReference type="Google" id="ProtNLM"/>
    </source>
</evidence>
<dbReference type="CDD" id="cd07516">
    <property type="entry name" value="HAD_Pase"/>
    <property type="match status" value="1"/>
</dbReference>
<dbReference type="PANTHER" id="PTHR10000:SF8">
    <property type="entry name" value="HAD SUPERFAMILY HYDROLASE-LIKE, TYPE 3"/>
    <property type="match status" value="1"/>
</dbReference>
<evidence type="ECO:0000313" key="2">
    <source>
        <dbReference type="Proteomes" id="UP000294902"/>
    </source>
</evidence>
<dbReference type="InterPro" id="IPR036412">
    <property type="entry name" value="HAD-like_sf"/>
</dbReference>
<dbReference type="GO" id="GO:0005829">
    <property type="term" value="C:cytosol"/>
    <property type="evidence" value="ECO:0007669"/>
    <property type="project" value="TreeGrafter"/>
</dbReference>
<name>A0A4R3MGL3_9FIRM</name>
<dbReference type="SFLD" id="SFLDS00003">
    <property type="entry name" value="Haloacid_Dehalogenase"/>
    <property type="match status" value="1"/>
</dbReference>
<dbReference type="SFLD" id="SFLDG01140">
    <property type="entry name" value="C2.B:_Phosphomannomutase_and_P"/>
    <property type="match status" value="1"/>
</dbReference>
<dbReference type="InterPro" id="IPR023214">
    <property type="entry name" value="HAD_sf"/>
</dbReference>
<dbReference type="SFLD" id="SFLDG01144">
    <property type="entry name" value="C2.B.4:_PGP_Like"/>
    <property type="match status" value="1"/>
</dbReference>
<reference evidence="1 2" key="1">
    <citation type="submission" date="2019-03" db="EMBL/GenBank/DDBJ databases">
        <title>Genomic Encyclopedia of Type Strains, Phase IV (KMG-IV): sequencing the most valuable type-strain genomes for metagenomic binning, comparative biology and taxonomic classification.</title>
        <authorList>
            <person name="Goeker M."/>
        </authorList>
    </citation>
    <scope>NUCLEOTIDE SEQUENCE [LARGE SCALE GENOMIC DNA]</scope>
    <source>
        <strain evidence="1 2">DSM 24629</strain>
    </source>
</reference>
<dbReference type="NCBIfam" id="TIGR00099">
    <property type="entry name" value="Cof-subfamily"/>
    <property type="match status" value="1"/>
</dbReference>
<organism evidence="1 2">
    <name type="scientific">Natranaerovirga pectinivora</name>
    <dbReference type="NCBI Taxonomy" id="682400"/>
    <lineage>
        <taxon>Bacteria</taxon>
        <taxon>Bacillati</taxon>
        <taxon>Bacillota</taxon>
        <taxon>Clostridia</taxon>
        <taxon>Lachnospirales</taxon>
        <taxon>Natranaerovirgaceae</taxon>
        <taxon>Natranaerovirga</taxon>
    </lineage>
</organism>
<dbReference type="SUPFAM" id="SSF56784">
    <property type="entry name" value="HAD-like"/>
    <property type="match status" value="1"/>
</dbReference>
<dbReference type="InterPro" id="IPR000150">
    <property type="entry name" value="Cof"/>
</dbReference>
<dbReference type="AlphaFoldDB" id="A0A4R3MGL3"/>
<dbReference type="OrthoDB" id="9781413at2"/>
<dbReference type="EMBL" id="SMAL01000012">
    <property type="protein sequence ID" value="TCT12260.1"/>
    <property type="molecule type" value="Genomic_DNA"/>
</dbReference>
<comment type="caution">
    <text evidence="1">The sequence shown here is derived from an EMBL/GenBank/DDBJ whole genome shotgun (WGS) entry which is preliminary data.</text>
</comment>